<keyword evidence="1 5" id="KW-0808">Transferase</keyword>
<evidence type="ECO:0000313" key="5">
    <source>
        <dbReference type="EMBL" id="WXA12223.1"/>
    </source>
</evidence>
<dbReference type="AlphaFoldDB" id="A0AAU6P435"/>
<keyword evidence="6" id="KW-1185">Reference proteome</keyword>
<dbReference type="InterPro" id="IPR000182">
    <property type="entry name" value="GNAT_dom"/>
</dbReference>
<dbReference type="EMBL" id="CP136925">
    <property type="protein sequence ID" value="WXA12223.1"/>
    <property type="molecule type" value="Genomic_DNA"/>
</dbReference>
<dbReference type="RefSeq" id="WP_338731184.1">
    <property type="nucleotide sequence ID" value="NZ_CP136924.1"/>
</dbReference>
<dbReference type="PANTHER" id="PTHR43800:SF1">
    <property type="entry name" value="PEPTIDYL-LYSINE N-ACETYLTRANSFERASE YJAB"/>
    <property type="match status" value="1"/>
</dbReference>
<dbReference type="EMBL" id="CP136924">
    <property type="protein sequence ID" value="WXA02617.1"/>
    <property type="molecule type" value="Genomic_DNA"/>
</dbReference>
<proteinExistence type="predicted"/>
<evidence type="ECO:0000256" key="2">
    <source>
        <dbReference type="ARBA" id="ARBA00023315"/>
    </source>
</evidence>
<sequence>MINKTDFPISNIDTIKRCEFKVVVDVWEASVRATHHFLKEEDIEYFKPLILNTYLDAVELRCIRTTDNKIAGFMGVVENNLEMLFVHPNYIGKGIGKALIMYTVENMKVSRVDVNQQNEEAIGFYKNYGFYVIGRSEFDASGKPYPILHMALKIKNYPQQRI</sequence>
<reference evidence="5 6" key="1">
    <citation type="submission" date="2023-10" db="EMBL/GenBank/DDBJ databases">
        <title>Culture-based analysis of two novel bacteria associated with mangrove crab gills.</title>
        <authorList>
            <person name="Yang X."/>
            <person name="Garuglieri E."/>
            <person name="Van Goethem M.W."/>
            <person name="Fusi M."/>
            <person name="Marasco R."/>
            <person name="Daffonchio D.G."/>
        </authorList>
    </citation>
    <scope>NUCLEOTIDE SEQUENCE</scope>
    <source>
        <strain evidence="5">UG2-1</strain>
        <strain evidence="4">UG2-2</strain>
        <strain evidence="6">UG2_2</strain>
    </source>
</reference>
<dbReference type="Gene3D" id="3.40.630.30">
    <property type="match status" value="1"/>
</dbReference>
<accession>A0AAU6P435</accession>
<feature type="domain" description="N-acetyltransferase" evidence="3">
    <location>
        <begin position="24"/>
        <end position="155"/>
    </location>
</feature>
<organism evidence="5">
    <name type="scientific">Mangrovimonas cancribranchiae</name>
    <dbReference type="NCBI Taxonomy" id="3080055"/>
    <lineage>
        <taxon>Bacteria</taxon>
        <taxon>Pseudomonadati</taxon>
        <taxon>Bacteroidota</taxon>
        <taxon>Flavobacteriia</taxon>
        <taxon>Flavobacteriales</taxon>
        <taxon>Flavobacteriaceae</taxon>
        <taxon>Mangrovimonas</taxon>
    </lineage>
</organism>
<dbReference type="GO" id="GO:0016747">
    <property type="term" value="F:acyltransferase activity, transferring groups other than amino-acyl groups"/>
    <property type="evidence" value="ECO:0007669"/>
    <property type="project" value="InterPro"/>
</dbReference>
<name>A0AAU6P435_9FLAO</name>
<dbReference type="InterPro" id="IPR016181">
    <property type="entry name" value="Acyl_CoA_acyltransferase"/>
</dbReference>
<evidence type="ECO:0000313" key="6">
    <source>
        <dbReference type="Proteomes" id="UP001368318"/>
    </source>
</evidence>
<keyword evidence="2 5" id="KW-0012">Acyltransferase</keyword>
<dbReference type="KEGG" id="mcaa:R3L15_08825"/>
<evidence type="ECO:0000259" key="3">
    <source>
        <dbReference type="PROSITE" id="PS51186"/>
    </source>
</evidence>
<dbReference type="EC" id="2.3.1.-" evidence="5"/>
<dbReference type="Pfam" id="PF13673">
    <property type="entry name" value="Acetyltransf_10"/>
    <property type="match status" value="1"/>
</dbReference>
<protein>
    <submittedName>
        <fullName evidence="5">GNAT family N-acetyltransferase</fullName>
        <ecNumber evidence="5">2.3.1.-</ecNumber>
    </submittedName>
</protein>
<dbReference type="PROSITE" id="PS51186">
    <property type="entry name" value="GNAT"/>
    <property type="match status" value="1"/>
</dbReference>
<evidence type="ECO:0000256" key="1">
    <source>
        <dbReference type="ARBA" id="ARBA00022679"/>
    </source>
</evidence>
<dbReference type="PANTHER" id="PTHR43800">
    <property type="entry name" value="PEPTIDYL-LYSINE N-ACETYLTRANSFERASE YJAB"/>
    <property type="match status" value="1"/>
</dbReference>
<evidence type="ECO:0000313" key="4">
    <source>
        <dbReference type="EMBL" id="WXA02617.1"/>
    </source>
</evidence>
<dbReference type="Proteomes" id="UP001368318">
    <property type="component" value="Chromosome"/>
</dbReference>
<dbReference type="CDD" id="cd04301">
    <property type="entry name" value="NAT_SF"/>
    <property type="match status" value="1"/>
</dbReference>
<gene>
    <name evidence="5" type="ORF">R3L15_08825</name>
    <name evidence="4" type="ORF">R3L16_12765</name>
</gene>
<dbReference type="SUPFAM" id="SSF55729">
    <property type="entry name" value="Acyl-CoA N-acyltransferases (Nat)"/>
    <property type="match status" value="1"/>
</dbReference>